<evidence type="ECO:0000313" key="2">
    <source>
        <dbReference type="Proteomes" id="UP000682782"/>
    </source>
</evidence>
<evidence type="ECO:0000313" key="1">
    <source>
        <dbReference type="EMBL" id="QUC68362.1"/>
    </source>
</evidence>
<gene>
    <name evidence="1" type="ORF">JYE49_06645</name>
</gene>
<accession>A0AC61MZ10</accession>
<protein>
    <submittedName>
        <fullName evidence="1">BMP family ABC transporter substrate-binding protein</fullName>
    </submittedName>
</protein>
<dbReference type="EMBL" id="CP068393">
    <property type="protein sequence ID" value="QUC68362.1"/>
    <property type="molecule type" value="Genomic_DNA"/>
</dbReference>
<organism evidence="1 2">
    <name type="scientific">Aristaeella hokkaidonensis</name>
    <dbReference type="NCBI Taxonomy" id="3046382"/>
    <lineage>
        <taxon>Bacteria</taxon>
        <taxon>Bacillati</taxon>
        <taxon>Bacillota</taxon>
        <taxon>Clostridia</taxon>
        <taxon>Eubacteriales</taxon>
        <taxon>Aristaeellaceae</taxon>
        <taxon>Aristaeella</taxon>
    </lineage>
</organism>
<keyword evidence="2" id="KW-1185">Reference proteome</keyword>
<sequence length="639" mass="72935">MDHYSKARREGLRVYQNAIQSNTDPYLPVLEERVPALSSLSRLSLGIMTIPLDRVIGSVSRGRSYAFANGFMPILEGGSEFASKWEHLCESVEAKGVNQPITVLEYMGYYYVIEGNKRASVMKYLDARDIEADVTRVYPSMSDDPEIVSYYEYCDFCKETGLYAIFFSRPGSYQKLLSLPGVRAGEKWTDDEILSLRKLYHYFAENYLTQTRGKEVLPCGDAFLLYLTTFGYEDVRDDDLGKTGERVRLMSREFESRDGRVNLVMEQVQPPVPLISALFHPSKIKAAFLFNRSIQDSAWNYWHNLGRLEAEEKLGDRLETTTRIVPSRTEFAEEVDRLIADGYTAIFATSPVMLNSAVEPALKHPEVRFLCCSLLSNYTNIRTYYIRFYEAKFLLGLAAGILSENGKIGYIADFPIYGVPAAANAFALGARMVNPQAKIYLNWFSASWFDQEMPFEDPEIRVICNRDITAPNRDARDYGLYVRDGGEILHMATLVPHWGLFYRMMTERILNGTFNQAESKENVTNYWWGLGSNILDVAFSSRFDPYAARVIHHFREQIREGSFTPFEGELRDQSGTLRCDADRRLTPAEILCMDYLADNIIGTLPDAEELIESARPLVRLQGFNGELKPELSAFSWNRK</sequence>
<reference evidence="1" key="1">
    <citation type="submission" date="2021-01" db="EMBL/GenBank/DDBJ databases">
        <title>Complete genome sequence of Clostridiales bacterium R-7.</title>
        <authorList>
            <person name="Mahoney-Kurpe S.C."/>
            <person name="Palevich N."/>
            <person name="Koike S."/>
            <person name="Moon C.D."/>
            <person name="Attwood G.T."/>
        </authorList>
    </citation>
    <scope>NUCLEOTIDE SEQUENCE</scope>
    <source>
        <strain evidence="1">R-7</strain>
    </source>
</reference>
<dbReference type="Proteomes" id="UP000682782">
    <property type="component" value="Chromosome"/>
</dbReference>
<proteinExistence type="predicted"/>
<name>A0AC61MZ10_9FIRM</name>